<feature type="chain" id="PRO_5008904725" description="Chitin-binding type-2 domain-containing protein" evidence="1">
    <location>
        <begin position="27"/>
        <end position="98"/>
    </location>
</feature>
<evidence type="ECO:0008006" key="4">
    <source>
        <dbReference type="Google" id="ProtNLM"/>
    </source>
</evidence>
<name>A0A1D2MY95_ORCCI</name>
<sequence>MRYGFSTLFGVCMCSFLFVYLCTIQAVSIQGTELGWNAEPLANRSIPISCTFVHPMEGPIPNPVNCSEFYVCRSADNTSYTVPELSVCPRGFNNNTFL</sequence>
<dbReference type="AlphaFoldDB" id="A0A1D2MY95"/>
<comment type="caution">
    <text evidence="2">The sequence shown here is derived from an EMBL/GenBank/DDBJ whole genome shotgun (WGS) entry which is preliminary data.</text>
</comment>
<protein>
    <recommendedName>
        <fullName evidence="4">Chitin-binding type-2 domain-containing protein</fullName>
    </recommendedName>
</protein>
<gene>
    <name evidence="2" type="ORF">Ocin01_08701</name>
</gene>
<organism evidence="2 3">
    <name type="scientific">Orchesella cincta</name>
    <name type="common">Springtail</name>
    <name type="synonym">Podura cincta</name>
    <dbReference type="NCBI Taxonomy" id="48709"/>
    <lineage>
        <taxon>Eukaryota</taxon>
        <taxon>Metazoa</taxon>
        <taxon>Ecdysozoa</taxon>
        <taxon>Arthropoda</taxon>
        <taxon>Hexapoda</taxon>
        <taxon>Collembola</taxon>
        <taxon>Entomobryomorpha</taxon>
        <taxon>Entomobryoidea</taxon>
        <taxon>Orchesellidae</taxon>
        <taxon>Orchesellinae</taxon>
        <taxon>Orchesella</taxon>
    </lineage>
</organism>
<keyword evidence="3" id="KW-1185">Reference proteome</keyword>
<feature type="signal peptide" evidence="1">
    <location>
        <begin position="1"/>
        <end position="26"/>
    </location>
</feature>
<dbReference type="EMBL" id="LJIJ01000392">
    <property type="protein sequence ID" value="ODM97972.1"/>
    <property type="molecule type" value="Genomic_DNA"/>
</dbReference>
<dbReference type="Proteomes" id="UP000094527">
    <property type="component" value="Unassembled WGS sequence"/>
</dbReference>
<keyword evidence="1" id="KW-0732">Signal</keyword>
<evidence type="ECO:0000313" key="3">
    <source>
        <dbReference type="Proteomes" id="UP000094527"/>
    </source>
</evidence>
<accession>A0A1D2MY95</accession>
<reference evidence="2 3" key="1">
    <citation type="journal article" date="2016" name="Genome Biol. Evol.">
        <title>Gene Family Evolution Reflects Adaptation to Soil Environmental Stressors in the Genome of the Collembolan Orchesella cincta.</title>
        <authorList>
            <person name="Faddeeva-Vakhrusheva A."/>
            <person name="Derks M.F."/>
            <person name="Anvar S.Y."/>
            <person name="Agamennone V."/>
            <person name="Suring W."/>
            <person name="Smit S."/>
            <person name="van Straalen N.M."/>
            <person name="Roelofs D."/>
        </authorList>
    </citation>
    <scope>NUCLEOTIDE SEQUENCE [LARGE SCALE GENOMIC DNA]</scope>
    <source>
        <tissue evidence="2">Mixed pool</tissue>
    </source>
</reference>
<evidence type="ECO:0000313" key="2">
    <source>
        <dbReference type="EMBL" id="ODM97972.1"/>
    </source>
</evidence>
<proteinExistence type="predicted"/>
<evidence type="ECO:0000256" key="1">
    <source>
        <dbReference type="SAM" id="SignalP"/>
    </source>
</evidence>